<geneLocation type="mitochondrion" evidence="2"/>
<keyword evidence="1" id="KW-1133">Transmembrane helix</keyword>
<sequence>EEPYVLVGQILTVIYFLYYIINPLINKWWDNLIN</sequence>
<dbReference type="EMBL" id="AY096097">
    <property type="protein sequence ID" value="AAM47090.1"/>
    <property type="molecule type" value="Genomic_DNA"/>
</dbReference>
<keyword evidence="2" id="KW-0496">Mitochondrion</keyword>
<reference evidence="2" key="1">
    <citation type="journal article" date="2006" name="Bull. Entomol. Res.">
        <title>New contributions towards the understanding of the phylogenetic relationships among economically important fruit flies (Diptera: Tephritidae).</title>
        <authorList>
            <person name="Segura M.D."/>
            <person name="Callejas C."/>
            <person name="Fernandez M.P."/>
            <person name="Ochando M.D."/>
        </authorList>
    </citation>
    <scope>NUCLEOTIDE SEQUENCE</scope>
</reference>
<keyword evidence="1" id="KW-0472">Membrane</keyword>
<name>Q8LYC7_DACCI</name>
<feature type="transmembrane region" description="Helical" evidence="1">
    <location>
        <begin position="6"/>
        <end position="25"/>
    </location>
</feature>
<dbReference type="GO" id="GO:0016020">
    <property type="term" value="C:membrane"/>
    <property type="evidence" value="ECO:0007669"/>
    <property type="project" value="InterPro"/>
</dbReference>
<proteinExistence type="predicted"/>
<accession>Q8LYC7</accession>
<evidence type="ECO:0000256" key="1">
    <source>
        <dbReference type="SAM" id="Phobius"/>
    </source>
</evidence>
<evidence type="ECO:0000313" key="2">
    <source>
        <dbReference type="EMBL" id="AAM47090.1"/>
    </source>
</evidence>
<dbReference type="InterPro" id="IPR036150">
    <property type="entry name" value="Cyt_b/b6_C_sf"/>
</dbReference>
<keyword evidence="1" id="KW-0812">Transmembrane</keyword>
<feature type="non-terminal residue" evidence="2">
    <location>
        <position position="1"/>
    </location>
</feature>
<dbReference type="GO" id="GO:0016491">
    <property type="term" value="F:oxidoreductase activity"/>
    <property type="evidence" value="ECO:0007669"/>
    <property type="project" value="InterPro"/>
</dbReference>
<dbReference type="AlphaFoldDB" id="Q8LYC7"/>
<dbReference type="SUPFAM" id="SSF81648">
    <property type="entry name" value="a domain/subunit of cytochrome bc1 complex (Ubiquinol-cytochrome c reductase)"/>
    <property type="match status" value="1"/>
</dbReference>
<dbReference type="GO" id="GO:0009055">
    <property type="term" value="F:electron transfer activity"/>
    <property type="evidence" value="ECO:0007669"/>
    <property type="project" value="InterPro"/>
</dbReference>
<organism evidence="2">
    <name type="scientific">Dacus ciliatus</name>
    <name type="common">Ethiopian fruit fly</name>
    <name type="synonym">Lesser pumpkin fly</name>
    <dbReference type="NCBI Taxonomy" id="194918"/>
    <lineage>
        <taxon>Eukaryota</taxon>
        <taxon>Metazoa</taxon>
        <taxon>Ecdysozoa</taxon>
        <taxon>Arthropoda</taxon>
        <taxon>Hexapoda</taxon>
        <taxon>Insecta</taxon>
        <taxon>Pterygota</taxon>
        <taxon>Neoptera</taxon>
        <taxon>Endopterygota</taxon>
        <taxon>Diptera</taxon>
        <taxon>Brachycera</taxon>
        <taxon>Muscomorpha</taxon>
        <taxon>Tephritoidea</taxon>
        <taxon>Tephritidae</taxon>
        <taxon>Dacus</taxon>
    </lineage>
</organism>
<protein>
    <submittedName>
        <fullName evidence="2">Cytochrome b</fullName>
    </submittedName>
</protein>